<dbReference type="AlphaFoldDB" id="M0NHU7"/>
<dbReference type="EMBL" id="AOJG01000041">
    <property type="protein sequence ID" value="EMA57148.1"/>
    <property type="molecule type" value="Genomic_DNA"/>
</dbReference>
<dbReference type="RefSeq" id="WP_008008202.1">
    <property type="nucleotide sequence ID" value="NZ_AOJG01000041.1"/>
</dbReference>
<proteinExistence type="predicted"/>
<reference evidence="2 3" key="1">
    <citation type="journal article" date="2014" name="PLoS Genet.">
        <title>Phylogenetically driven sequencing of extremely halophilic archaea reveals strategies for static and dynamic osmo-response.</title>
        <authorList>
            <person name="Becker E.A."/>
            <person name="Seitzer P.M."/>
            <person name="Tritt A."/>
            <person name="Larsen D."/>
            <person name="Krusor M."/>
            <person name="Yao A.I."/>
            <person name="Wu D."/>
            <person name="Madern D."/>
            <person name="Eisen J.A."/>
            <person name="Darling A.E."/>
            <person name="Facciotti M.T."/>
        </authorList>
    </citation>
    <scope>NUCLEOTIDE SEQUENCE [LARGE SCALE GENOMIC DNA]</scope>
    <source>
        <strain evidence="2 3">DSM 21995</strain>
    </source>
</reference>
<evidence type="ECO:0000313" key="2">
    <source>
        <dbReference type="EMBL" id="EMA57148.1"/>
    </source>
</evidence>
<comment type="caution">
    <text evidence="2">The sequence shown here is derived from an EMBL/GenBank/DDBJ whole genome shotgun (WGS) entry which is preliminary data.</text>
</comment>
<organism evidence="2 3">
    <name type="scientific">Halorubrum lipolyticum DSM 21995</name>
    <dbReference type="NCBI Taxonomy" id="1227482"/>
    <lineage>
        <taxon>Archaea</taxon>
        <taxon>Methanobacteriati</taxon>
        <taxon>Methanobacteriota</taxon>
        <taxon>Stenosarchaea group</taxon>
        <taxon>Halobacteria</taxon>
        <taxon>Halobacteriales</taxon>
        <taxon>Haloferacaceae</taxon>
        <taxon>Halorubrum</taxon>
    </lineage>
</organism>
<accession>M0NHU7</accession>
<dbReference type="STRING" id="1227482.C469_15488"/>
<dbReference type="PATRIC" id="fig|1227482.3.peg.3129"/>
<dbReference type="OrthoDB" id="329600at2157"/>
<name>M0NHU7_9EURY</name>
<dbReference type="Proteomes" id="UP000011650">
    <property type="component" value="Unassembled WGS sequence"/>
</dbReference>
<protein>
    <recommendedName>
        <fullName evidence="4">Ribbon-helix-helix protein CopG domain-containing protein</fullName>
    </recommendedName>
</protein>
<feature type="region of interest" description="Disordered" evidence="1">
    <location>
        <begin position="1"/>
        <end position="45"/>
    </location>
</feature>
<evidence type="ECO:0000313" key="3">
    <source>
        <dbReference type="Proteomes" id="UP000011650"/>
    </source>
</evidence>
<keyword evidence="3" id="KW-1185">Reference proteome</keyword>
<evidence type="ECO:0008006" key="4">
    <source>
        <dbReference type="Google" id="ProtNLM"/>
    </source>
</evidence>
<evidence type="ECO:0000256" key="1">
    <source>
        <dbReference type="SAM" id="MobiDB-lite"/>
    </source>
</evidence>
<sequence>MHERCAGEQQAARALLRVDGRAERGHRKRGESMSAETSGKRVSARVSDDDLLDALDDAADEHGSRSAAIRTALRETYANRDSNEANVAAYLPDDPVVRRGYEVLCDEASPFQSRIDVDTAMSRVANRLNIPKGSVKRRVVLPLERQRVGGKRVVKPKWGVLVVRQPAELADLAGAVRTDGGPRDA</sequence>
<gene>
    <name evidence="2" type="ORF">C469_15488</name>
</gene>